<dbReference type="PROSITE" id="PS00105">
    <property type="entry name" value="AA_TRANSFER_CLASS_1"/>
    <property type="match status" value="1"/>
</dbReference>
<evidence type="ECO:0000256" key="2">
    <source>
        <dbReference type="ARBA" id="ARBA00022898"/>
    </source>
</evidence>
<evidence type="ECO:0000259" key="4">
    <source>
        <dbReference type="Pfam" id="PF00155"/>
    </source>
</evidence>
<dbReference type="InterPro" id="IPR015421">
    <property type="entry name" value="PyrdxlP-dep_Trfase_major"/>
</dbReference>
<evidence type="ECO:0000313" key="5">
    <source>
        <dbReference type="EMBL" id="QHS58526.1"/>
    </source>
</evidence>
<keyword evidence="6" id="KW-1185">Reference proteome</keyword>
<dbReference type="Gene3D" id="3.40.640.10">
    <property type="entry name" value="Type I PLP-dependent aspartate aminotransferase-like (Major domain)"/>
    <property type="match status" value="1"/>
</dbReference>
<dbReference type="AlphaFoldDB" id="A0A6B9Z970"/>
<dbReference type="CDD" id="cd00609">
    <property type="entry name" value="AAT_like"/>
    <property type="match status" value="1"/>
</dbReference>
<comment type="cofactor">
    <cofactor evidence="1 3">
        <name>pyridoxal 5'-phosphate</name>
        <dbReference type="ChEBI" id="CHEBI:597326"/>
    </cofactor>
</comment>
<name>A0A6B9Z970_9BACT</name>
<keyword evidence="2" id="KW-0663">Pyridoxal phosphate</keyword>
<dbReference type="InterPro" id="IPR015424">
    <property type="entry name" value="PyrdxlP-dep_Trfase"/>
</dbReference>
<organism evidence="5 6">
    <name type="scientific">Chitinophaga agri</name>
    <dbReference type="NCBI Taxonomy" id="2703787"/>
    <lineage>
        <taxon>Bacteria</taxon>
        <taxon>Pseudomonadati</taxon>
        <taxon>Bacteroidota</taxon>
        <taxon>Chitinophagia</taxon>
        <taxon>Chitinophagales</taxon>
        <taxon>Chitinophagaceae</taxon>
        <taxon>Chitinophaga</taxon>
    </lineage>
</organism>
<dbReference type="PANTHER" id="PTHR42885:SF1">
    <property type="entry name" value="THREONINE-PHOSPHATE DECARBOXYLASE"/>
    <property type="match status" value="1"/>
</dbReference>
<comment type="similarity">
    <text evidence="3">Belongs to the class-I pyridoxal-phosphate-dependent aminotransferase family.</text>
</comment>
<dbReference type="InterPro" id="IPR004839">
    <property type="entry name" value="Aminotransferase_I/II_large"/>
</dbReference>
<dbReference type="EMBL" id="CP048113">
    <property type="protein sequence ID" value="QHS58526.1"/>
    <property type="molecule type" value="Genomic_DNA"/>
</dbReference>
<dbReference type="GO" id="GO:0030170">
    <property type="term" value="F:pyridoxal phosphate binding"/>
    <property type="evidence" value="ECO:0007669"/>
    <property type="project" value="InterPro"/>
</dbReference>
<dbReference type="InterPro" id="IPR015422">
    <property type="entry name" value="PyrdxlP-dep_Trfase_small"/>
</dbReference>
<keyword evidence="3 5" id="KW-0808">Transferase</keyword>
<dbReference type="InterPro" id="IPR004838">
    <property type="entry name" value="NHTrfase_class1_PyrdxlP-BS"/>
</dbReference>
<dbReference type="GO" id="GO:0008483">
    <property type="term" value="F:transaminase activity"/>
    <property type="evidence" value="ECO:0007669"/>
    <property type="project" value="UniProtKB-KW"/>
</dbReference>
<sequence length="342" mass="38662">MINGHGDDRYLFNYPVKADFSSNVYYEGFDSGLQQHLTECLYKLNNYPEANAQRLQQALAGWHLLTPGQVLVTNGATEAFYLVAHAFRQKTVTIAVPAFAEYEDACQTNDLTVRYVPYDDLNAGTRFDTDLVFFGNPNNPTGAILTRDTITQLLTAHPKTIFVIDEAYVDFTEAVISMAGAIDRHPNLIIIKSLTKTYSIPGLRLGYILSNAALISKILASKMPWSVNALAIEAGLYIAAHRDTLKLPVSRLRKDTQELMDQLRYMQEFSVWHTHTNFFLCMTHRFSASLLKQYLLSNHGLLIRDASNFKSLSTQHFRIATQRPEDNQLLIKALNTWINGFS</sequence>
<dbReference type="Proteomes" id="UP000476411">
    <property type="component" value="Chromosome"/>
</dbReference>
<dbReference type="PANTHER" id="PTHR42885">
    <property type="entry name" value="HISTIDINOL-PHOSPHATE AMINOTRANSFERASE-RELATED"/>
    <property type="match status" value="1"/>
</dbReference>
<keyword evidence="3 5" id="KW-0032">Aminotransferase</keyword>
<dbReference type="SUPFAM" id="SSF53383">
    <property type="entry name" value="PLP-dependent transferases"/>
    <property type="match status" value="1"/>
</dbReference>
<dbReference type="EC" id="2.6.1.-" evidence="3"/>
<dbReference type="RefSeq" id="WP_162330229.1">
    <property type="nucleotide sequence ID" value="NZ_CP048113.1"/>
</dbReference>
<evidence type="ECO:0000256" key="3">
    <source>
        <dbReference type="RuleBase" id="RU000481"/>
    </source>
</evidence>
<accession>A0A6B9Z970</accession>
<dbReference type="Pfam" id="PF00155">
    <property type="entry name" value="Aminotran_1_2"/>
    <property type="match status" value="1"/>
</dbReference>
<dbReference type="KEGG" id="chih:GWR21_02615"/>
<evidence type="ECO:0000256" key="1">
    <source>
        <dbReference type="ARBA" id="ARBA00001933"/>
    </source>
</evidence>
<protein>
    <recommendedName>
        <fullName evidence="3">Aminotransferase</fullName>
        <ecNumber evidence="3">2.6.1.-</ecNumber>
    </recommendedName>
</protein>
<proteinExistence type="inferred from homology"/>
<gene>
    <name evidence="5" type="ORF">GWR21_02615</name>
</gene>
<dbReference type="Gene3D" id="3.90.1150.10">
    <property type="entry name" value="Aspartate Aminotransferase, domain 1"/>
    <property type="match status" value="1"/>
</dbReference>
<evidence type="ECO:0000313" key="6">
    <source>
        <dbReference type="Proteomes" id="UP000476411"/>
    </source>
</evidence>
<reference evidence="5 6" key="1">
    <citation type="submission" date="2020-01" db="EMBL/GenBank/DDBJ databases">
        <title>Complete genome sequence of Chitinophaga sp. H33E-04 isolated from quinoa roots.</title>
        <authorList>
            <person name="Weon H.-Y."/>
            <person name="Lee S.A."/>
        </authorList>
    </citation>
    <scope>NUCLEOTIDE SEQUENCE [LARGE SCALE GENOMIC DNA]</scope>
    <source>
        <strain evidence="5 6">H33E-04</strain>
    </source>
</reference>
<feature type="domain" description="Aminotransferase class I/classII large" evidence="4">
    <location>
        <begin position="43"/>
        <end position="333"/>
    </location>
</feature>